<evidence type="ECO:0000259" key="2">
    <source>
        <dbReference type="Pfam" id="PF10579"/>
    </source>
</evidence>
<dbReference type="Pfam" id="PF12770">
    <property type="entry name" value="CHAT"/>
    <property type="match status" value="1"/>
</dbReference>
<dbReference type="PROSITE" id="PS50005">
    <property type="entry name" value="TPR"/>
    <property type="match status" value="5"/>
</dbReference>
<keyword evidence="1" id="KW-0802">TPR repeat</keyword>
<gene>
    <name evidence="4" type="ORF">DCF19_13280</name>
</gene>
<accession>A0A2W4W3W6</accession>
<evidence type="ECO:0000313" key="5">
    <source>
        <dbReference type="Proteomes" id="UP000249467"/>
    </source>
</evidence>
<evidence type="ECO:0000313" key="4">
    <source>
        <dbReference type="EMBL" id="PZO39854.1"/>
    </source>
</evidence>
<proteinExistence type="predicted"/>
<dbReference type="Pfam" id="PF10579">
    <property type="entry name" value="Rapsyn_N"/>
    <property type="match status" value="1"/>
</dbReference>
<dbReference type="Proteomes" id="UP000249467">
    <property type="component" value="Unassembled WGS sequence"/>
</dbReference>
<feature type="repeat" description="TPR" evidence="1">
    <location>
        <begin position="403"/>
        <end position="436"/>
    </location>
</feature>
<dbReference type="InterPro" id="IPR019568">
    <property type="entry name" value="Rapsyn_myristoylation/link_N"/>
</dbReference>
<dbReference type="InterPro" id="IPR019734">
    <property type="entry name" value="TPR_rpt"/>
</dbReference>
<dbReference type="PANTHER" id="PTHR10098">
    <property type="entry name" value="RAPSYN-RELATED"/>
    <property type="match status" value="1"/>
</dbReference>
<feature type="repeat" description="TPR" evidence="1">
    <location>
        <begin position="323"/>
        <end position="356"/>
    </location>
</feature>
<feature type="repeat" description="TPR" evidence="1">
    <location>
        <begin position="123"/>
        <end position="156"/>
    </location>
</feature>
<dbReference type="SUPFAM" id="SSF48452">
    <property type="entry name" value="TPR-like"/>
    <property type="match status" value="3"/>
</dbReference>
<dbReference type="GO" id="GO:0043495">
    <property type="term" value="F:protein-membrane adaptor activity"/>
    <property type="evidence" value="ECO:0007669"/>
    <property type="project" value="InterPro"/>
</dbReference>
<dbReference type="AlphaFoldDB" id="A0A2W4W3W6"/>
<feature type="domain" description="CHAT" evidence="3">
    <location>
        <begin position="654"/>
        <end position="924"/>
    </location>
</feature>
<feature type="repeat" description="TPR" evidence="1">
    <location>
        <begin position="363"/>
        <end position="396"/>
    </location>
</feature>
<protein>
    <submittedName>
        <fullName evidence="4">Uncharacterized protein</fullName>
    </submittedName>
</protein>
<evidence type="ECO:0000259" key="3">
    <source>
        <dbReference type="Pfam" id="PF12770"/>
    </source>
</evidence>
<dbReference type="InterPro" id="IPR024983">
    <property type="entry name" value="CHAT_dom"/>
</dbReference>
<sequence length="926" mass="103926">MLSSLKLLALAATTYVITALPIAPMPLSETAIAQKISPRASEADRLLREGFQLFQTRQIEAALMTWQKSLMIYREIEDRGGEGEVLGSLGIAYHVMRDYDKAINYQLQSLAISKEIKDRVGEMQSLKSLGNSYYAVANYDKAIDSLQHALAIARETKERVSEMQILSNLGFTHYSLGKYEKAIDYYLQNLAIARESKERTEEEQSLGYLGNAYRYLSKYDKAIEYDLQRLAVTREIKDREGEGQSLGNLGLAYYYLGSYDKAIDYQLQRLTITREIKDRLGEGQALGNLGVTYLALGNYDKVIEYQLQRLAIARKNEDRLGESQALGNLGIAYDALGKYEKAIEYHLQGLALDRALKNRQGESSSLVNLGLAYHALEKYNKAIECYLQSLAIKKELKDRQGEGIAISNLGRAYLALGKYKVAIDYYLQGLAIARETKDRQGEAVDFNNLGSVFSQQNQTELAILFYKQSVNVRESIRNELKNLDKAEQQSYTNTIAKTYRRLADLLIQKGRVMEALQILDLLKVQELEDYLKNIKGNDRTLQGVRLLEPEKAIINQLLALSLDKTPDLNRQLANQIQQIPKSEINKVPEYLQKLPQGSILLYPLILSDRLELILFVPNTIPISRSVPIPQIALDELITEFRAELQDRESNDVKESAQKLYNLLIKPIEADLINAKATTILYAPDQQLRYAPLAALYDGKQWLIEKYRISNLIAYSLSDFSAKPKRASNVLAGAFGGKAGENKFGQVALPATITEIRAISKALQNTTTLEDKDFSLQSTKDYLGNHNILHFATHAEFNTGKPENSRIFFGNGDILKLNEITDLPLQNIDLIILSACQTGVGKLGDGVEILGFGYQVQKAGAKTAIASLWKVDDAGTQALMDAFYQDLQKDNLAIAEALQKAQLKMIRSSQYKHPAFWSAFFIIGNGL</sequence>
<dbReference type="Gene3D" id="1.25.40.10">
    <property type="entry name" value="Tetratricopeptide repeat domain"/>
    <property type="match status" value="3"/>
</dbReference>
<name>A0A2W4W3W6_9CYAN</name>
<organism evidence="4 5">
    <name type="scientific">Pseudanabaena frigida</name>
    <dbReference type="NCBI Taxonomy" id="945775"/>
    <lineage>
        <taxon>Bacteria</taxon>
        <taxon>Bacillati</taxon>
        <taxon>Cyanobacteriota</taxon>
        <taxon>Cyanophyceae</taxon>
        <taxon>Pseudanabaenales</taxon>
        <taxon>Pseudanabaenaceae</taxon>
        <taxon>Pseudanabaena</taxon>
    </lineage>
</organism>
<comment type="caution">
    <text evidence="4">The sequence shown here is derived from an EMBL/GenBank/DDBJ whole genome shotgun (WGS) entry which is preliminary data.</text>
</comment>
<dbReference type="InterPro" id="IPR011990">
    <property type="entry name" value="TPR-like_helical_dom_sf"/>
</dbReference>
<feature type="repeat" description="TPR" evidence="1">
    <location>
        <begin position="163"/>
        <end position="196"/>
    </location>
</feature>
<dbReference type="Pfam" id="PF13424">
    <property type="entry name" value="TPR_12"/>
    <property type="match status" value="4"/>
</dbReference>
<reference evidence="4 5" key="2">
    <citation type="submission" date="2018-06" db="EMBL/GenBank/DDBJ databases">
        <title>Metagenomic assembly of (sub)arctic Cyanobacteria and their associated microbiome from non-axenic cultures.</title>
        <authorList>
            <person name="Baurain D."/>
        </authorList>
    </citation>
    <scope>NUCLEOTIDE SEQUENCE [LARGE SCALE GENOMIC DNA]</scope>
    <source>
        <strain evidence="4">ULC066bin1</strain>
    </source>
</reference>
<dbReference type="SMART" id="SM00028">
    <property type="entry name" value="TPR"/>
    <property type="match status" value="11"/>
</dbReference>
<dbReference type="EMBL" id="QBML01000016">
    <property type="protein sequence ID" value="PZO39854.1"/>
    <property type="molecule type" value="Genomic_DNA"/>
</dbReference>
<dbReference type="GO" id="GO:0033130">
    <property type="term" value="F:acetylcholine receptor binding"/>
    <property type="evidence" value="ECO:0007669"/>
    <property type="project" value="InterPro"/>
</dbReference>
<evidence type="ECO:0000256" key="1">
    <source>
        <dbReference type="PROSITE-ProRule" id="PRU00339"/>
    </source>
</evidence>
<reference evidence="4 5" key="1">
    <citation type="submission" date="2018-04" db="EMBL/GenBank/DDBJ databases">
        <authorList>
            <person name="Go L.Y."/>
            <person name="Mitchell J.A."/>
        </authorList>
    </citation>
    <scope>NUCLEOTIDE SEQUENCE [LARGE SCALE GENOMIC DNA]</scope>
    <source>
        <strain evidence="4">ULC066bin1</strain>
    </source>
</reference>
<feature type="domain" description="Rapsyn myristoylation/linker region N-terminal" evidence="2">
    <location>
        <begin position="43"/>
        <end position="118"/>
    </location>
</feature>